<dbReference type="GO" id="GO:0019239">
    <property type="term" value="F:deaminase activity"/>
    <property type="evidence" value="ECO:0007669"/>
    <property type="project" value="TreeGrafter"/>
</dbReference>
<dbReference type="CDD" id="cd00448">
    <property type="entry name" value="YjgF_YER057c_UK114_family"/>
    <property type="match status" value="1"/>
</dbReference>
<dbReference type="Gene3D" id="3.30.1330.40">
    <property type="entry name" value="RutC-like"/>
    <property type="match status" value="1"/>
</dbReference>
<dbReference type="GO" id="GO:0005829">
    <property type="term" value="C:cytosol"/>
    <property type="evidence" value="ECO:0007669"/>
    <property type="project" value="TreeGrafter"/>
</dbReference>
<dbReference type="EMBL" id="CAFBMX010000002">
    <property type="protein sequence ID" value="CAB4918958.1"/>
    <property type="molecule type" value="Genomic_DNA"/>
</dbReference>
<dbReference type="SUPFAM" id="SSF55298">
    <property type="entry name" value="YjgF-like"/>
    <property type="match status" value="1"/>
</dbReference>
<dbReference type="FunFam" id="3.30.1330.40:FF:000001">
    <property type="entry name" value="L-PSP family endoribonuclease"/>
    <property type="match status" value="1"/>
</dbReference>
<organism evidence="2">
    <name type="scientific">freshwater metagenome</name>
    <dbReference type="NCBI Taxonomy" id="449393"/>
    <lineage>
        <taxon>unclassified sequences</taxon>
        <taxon>metagenomes</taxon>
        <taxon>ecological metagenomes</taxon>
    </lineage>
</organism>
<dbReference type="InterPro" id="IPR006175">
    <property type="entry name" value="YjgF/YER057c/UK114"/>
</dbReference>
<dbReference type="AlphaFoldDB" id="A0A6J7HHX8"/>
<comment type="similarity">
    <text evidence="1">Belongs to the RutC family.</text>
</comment>
<evidence type="ECO:0000256" key="1">
    <source>
        <dbReference type="ARBA" id="ARBA00010552"/>
    </source>
</evidence>
<dbReference type="PANTHER" id="PTHR11803:SF58">
    <property type="entry name" value="PROTEIN HMF1-RELATED"/>
    <property type="match status" value="1"/>
</dbReference>
<gene>
    <name evidence="2" type="ORF">UFOPK3674_00413</name>
</gene>
<accession>A0A6J7HHX8</accession>
<proteinExistence type="inferred from homology"/>
<name>A0A6J7HHX8_9ZZZZ</name>
<dbReference type="PANTHER" id="PTHR11803">
    <property type="entry name" value="2-IMINOBUTANOATE/2-IMINOPROPANOATE DEAMINASE RIDA"/>
    <property type="match status" value="1"/>
</dbReference>
<protein>
    <submittedName>
        <fullName evidence="2">Unannotated protein</fullName>
    </submittedName>
</protein>
<sequence length="130" mass="13289">MTQHREIVTALGAPAALGPYSHAVKAGGLLFCSGQVALDPQTMTLVGDTAAEQAHRCLENLAAVCAAAGAALGDAVRCTVWLRDMAAFREVNEVYASFFAGEPPARVAIAVAGLPADALVEIDAIVALAD</sequence>
<dbReference type="Pfam" id="PF01042">
    <property type="entry name" value="Ribonuc_L-PSP"/>
    <property type="match status" value="1"/>
</dbReference>
<reference evidence="2" key="1">
    <citation type="submission" date="2020-05" db="EMBL/GenBank/DDBJ databases">
        <authorList>
            <person name="Chiriac C."/>
            <person name="Salcher M."/>
            <person name="Ghai R."/>
            <person name="Kavagutti S V."/>
        </authorList>
    </citation>
    <scope>NUCLEOTIDE SEQUENCE</scope>
</reference>
<evidence type="ECO:0000313" key="2">
    <source>
        <dbReference type="EMBL" id="CAB4918958.1"/>
    </source>
</evidence>
<dbReference type="InterPro" id="IPR006056">
    <property type="entry name" value="RidA"/>
</dbReference>
<dbReference type="PROSITE" id="PS01094">
    <property type="entry name" value="UPF0076"/>
    <property type="match status" value="1"/>
</dbReference>
<dbReference type="InterPro" id="IPR035959">
    <property type="entry name" value="RutC-like_sf"/>
</dbReference>
<dbReference type="NCBIfam" id="TIGR00004">
    <property type="entry name" value="Rid family detoxifying hydrolase"/>
    <property type="match status" value="1"/>
</dbReference>
<dbReference type="InterPro" id="IPR019897">
    <property type="entry name" value="RidA_CS"/>
</dbReference>